<dbReference type="PROSITE" id="PS50084">
    <property type="entry name" value="KH_TYPE_1"/>
    <property type="match status" value="1"/>
</dbReference>
<reference evidence="12" key="1">
    <citation type="submission" date="2017-09" db="EMBL/GenBank/DDBJ databases">
        <title>Depth-based differentiation of microbial function through sediment-hosted aquifers and enrichment of novel symbionts in the deep terrestrial subsurface.</title>
        <authorList>
            <person name="Probst A.J."/>
            <person name="Ladd B."/>
            <person name="Jarett J.K."/>
            <person name="Geller-Mcgrath D.E."/>
            <person name="Sieber C.M.K."/>
            <person name="Emerson J.B."/>
            <person name="Anantharaman K."/>
            <person name="Thomas B.C."/>
            <person name="Malmstrom R."/>
            <person name="Stieglmeier M."/>
            <person name="Klingl A."/>
            <person name="Woyke T."/>
            <person name="Ryan C.M."/>
            <person name="Banfield J.F."/>
        </authorList>
    </citation>
    <scope>NUCLEOTIDE SEQUENCE [LARGE SCALE GENOMIC DNA]</scope>
</reference>
<dbReference type="SMART" id="SM00316">
    <property type="entry name" value="S1"/>
    <property type="match status" value="1"/>
</dbReference>
<evidence type="ECO:0000256" key="6">
    <source>
        <dbReference type="ARBA" id="ARBA00023163"/>
    </source>
</evidence>
<comment type="subunit">
    <text evidence="7">Monomer. Binds directly to the core enzyme of the DNA-dependent RNA polymerase and to nascent RNA.</text>
</comment>
<dbReference type="PANTHER" id="PTHR22648">
    <property type="entry name" value="TRANSCRIPTION TERMINATION FACTOR NUSA"/>
    <property type="match status" value="1"/>
</dbReference>
<dbReference type="Gene3D" id="3.30.1480.10">
    <property type="entry name" value="NusA, N-terminal domain"/>
    <property type="match status" value="1"/>
</dbReference>
<dbReference type="SUPFAM" id="SSF54814">
    <property type="entry name" value="Prokaryotic type KH domain (KH-domain type II)"/>
    <property type="match status" value="2"/>
</dbReference>
<evidence type="ECO:0000256" key="8">
    <source>
        <dbReference type="SAM" id="MobiDB-lite"/>
    </source>
</evidence>
<evidence type="ECO:0000256" key="5">
    <source>
        <dbReference type="ARBA" id="ARBA00023015"/>
    </source>
</evidence>
<dbReference type="InterPro" id="IPR015946">
    <property type="entry name" value="KH_dom-like_a/b"/>
</dbReference>
<dbReference type="AlphaFoldDB" id="A0A2M6YRK6"/>
<evidence type="ECO:0000256" key="7">
    <source>
        <dbReference type="HAMAP-Rule" id="MF_00945"/>
    </source>
</evidence>
<keyword evidence="3 7" id="KW-0889">Transcription antitermination</keyword>
<feature type="compositionally biased region" description="Basic and acidic residues" evidence="8">
    <location>
        <begin position="344"/>
        <end position="359"/>
    </location>
</feature>
<evidence type="ECO:0000259" key="9">
    <source>
        <dbReference type="SMART" id="SM00316"/>
    </source>
</evidence>
<comment type="caution">
    <text evidence="11">The sequence shown here is derived from an EMBL/GenBank/DDBJ whole genome shotgun (WGS) entry which is preliminary data.</text>
</comment>
<comment type="subcellular location">
    <subcellularLocation>
        <location evidence="7">Cytoplasm</location>
    </subcellularLocation>
</comment>
<dbReference type="SUPFAM" id="SSF69705">
    <property type="entry name" value="Transcription factor NusA, N-terminal domain"/>
    <property type="match status" value="1"/>
</dbReference>
<dbReference type="CDD" id="cd04455">
    <property type="entry name" value="S1_NusA"/>
    <property type="match status" value="1"/>
</dbReference>
<dbReference type="GO" id="GO:0005829">
    <property type="term" value="C:cytosol"/>
    <property type="evidence" value="ECO:0007669"/>
    <property type="project" value="TreeGrafter"/>
</dbReference>
<dbReference type="InterPro" id="IPR025249">
    <property type="entry name" value="TF_NusA_KH_1st"/>
</dbReference>
<dbReference type="CDD" id="cd22529">
    <property type="entry name" value="KH-II_NusA_rpt2"/>
    <property type="match status" value="1"/>
</dbReference>
<dbReference type="InterPro" id="IPR010213">
    <property type="entry name" value="TF_NusA"/>
</dbReference>
<keyword evidence="1 7" id="KW-0806">Transcription termination</keyword>
<protein>
    <recommendedName>
        <fullName evidence="7">Transcription termination/antitermination protein NusA</fullName>
    </recommendedName>
</protein>
<feature type="region of interest" description="Disordered" evidence="8">
    <location>
        <begin position="338"/>
        <end position="359"/>
    </location>
</feature>
<dbReference type="InterPro" id="IPR030842">
    <property type="entry name" value="TF_NusA_bacterial"/>
</dbReference>
<feature type="domain" description="S1 motif" evidence="9">
    <location>
        <begin position="116"/>
        <end position="182"/>
    </location>
</feature>
<feature type="domain" description="K Homology" evidence="10">
    <location>
        <begin position="212"/>
        <end position="282"/>
    </location>
</feature>
<dbReference type="GO" id="GO:0003700">
    <property type="term" value="F:DNA-binding transcription factor activity"/>
    <property type="evidence" value="ECO:0007669"/>
    <property type="project" value="InterPro"/>
</dbReference>
<evidence type="ECO:0000256" key="4">
    <source>
        <dbReference type="ARBA" id="ARBA00022884"/>
    </source>
</evidence>
<dbReference type="InterPro" id="IPR004087">
    <property type="entry name" value="KH_dom"/>
</dbReference>
<dbReference type="Pfam" id="PF26594">
    <property type="entry name" value="KH_NusA_2nd"/>
    <property type="match status" value="1"/>
</dbReference>
<evidence type="ECO:0000313" key="12">
    <source>
        <dbReference type="Proteomes" id="UP000229502"/>
    </source>
</evidence>
<dbReference type="PANTHER" id="PTHR22648:SF0">
    <property type="entry name" value="TRANSCRIPTION TERMINATION_ANTITERMINATION PROTEIN NUSA"/>
    <property type="match status" value="1"/>
</dbReference>
<dbReference type="InterPro" id="IPR013735">
    <property type="entry name" value="TF_NusA_N"/>
</dbReference>
<dbReference type="InterPro" id="IPR058582">
    <property type="entry name" value="KH_NusA_2nd"/>
</dbReference>
<dbReference type="EMBL" id="PEWZ01000074">
    <property type="protein sequence ID" value="PIU35298.1"/>
    <property type="molecule type" value="Genomic_DNA"/>
</dbReference>
<dbReference type="NCBIfam" id="TIGR01953">
    <property type="entry name" value="NusA"/>
    <property type="match status" value="1"/>
</dbReference>
<dbReference type="GO" id="GO:0003723">
    <property type="term" value="F:RNA binding"/>
    <property type="evidence" value="ECO:0007669"/>
    <property type="project" value="UniProtKB-UniRule"/>
</dbReference>
<evidence type="ECO:0000256" key="2">
    <source>
        <dbReference type="ARBA" id="ARBA00022490"/>
    </source>
</evidence>
<comment type="similarity">
    <text evidence="7">Belongs to the NusA family.</text>
</comment>
<proteinExistence type="inferred from homology"/>
<dbReference type="SMART" id="SM00322">
    <property type="entry name" value="KH"/>
    <property type="match status" value="2"/>
</dbReference>
<accession>A0A2M6YRK6</accession>
<dbReference type="SUPFAM" id="SSF50249">
    <property type="entry name" value="Nucleic acid-binding proteins"/>
    <property type="match status" value="1"/>
</dbReference>
<dbReference type="FunFam" id="3.30.300.20:FF:000005">
    <property type="entry name" value="Transcription termination/antitermination protein NusA"/>
    <property type="match status" value="1"/>
</dbReference>
<organism evidence="11 12">
    <name type="scientific">Candidatus Shapirobacteria bacterium CG07_land_8_20_14_0_80_39_18</name>
    <dbReference type="NCBI Taxonomy" id="1974882"/>
    <lineage>
        <taxon>Bacteria</taxon>
        <taxon>Candidatus Shapironibacteriota</taxon>
    </lineage>
</organism>
<dbReference type="InterPro" id="IPR012340">
    <property type="entry name" value="NA-bd_OB-fold"/>
</dbReference>
<dbReference type="Gene3D" id="3.30.300.20">
    <property type="match status" value="2"/>
</dbReference>
<sequence>MANVNIPRTEFAAALAQVAAERGIDPSAVLESIKLAIITAYKKDYGTKDDHEYDVIIDSGTGESKLFSWPIGEEKKKQEITPAGFGRIAAQQARNIIVQKIREAEKNSVLEEYEKKVGTLVNGMILRFEGENVLVDLGKGEALTPISEQNKAESYHLNMRMVFYVEGIRETMKGRQIIVSRAHPGLVEGLFKREVPEVSSGAVEVKAIAREAGSRTKIAVYSKQSGVDPVGSCVGQKGVRVQAVINELSGEKIDIIQYNDDPEKFILSALSPAENLAIKIDEKKKTALVSAPEDQLSLAIGRGGQNVRLASKLTGYKIDLKGKEEAVVEKKPKKEKKVAKKVAGKKEKQEEQEEVRSEK</sequence>
<dbReference type="FunFam" id="3.30.300.20:FF:000002">
    <property type="entry name" value="Transcription termination/antitermination protein NusA"/>
    <property type="match status" value="1"/>
</dbReference>
<dbReference type="InterPro" id="IPR036555">
    <property type="entry name" value="NusA_N_sf"/>
</dbReference>
<dbReference type="Pfam" id="PF13184">
    <property type="entry name" value="KH_NusA_1st"/>
    <property type="match status" value="1"/>
</dbReference>
<dbReference type="CDD" id="cd02134">
    <property type="entry name" value="KH-II_NusA_rpt1"/>
    <property type="match status" value="1"/>
</dbReference>
<dbReference type="HAMAP" id="MF_00945_B">
    <property type="entry name" value="NusA_B"/>
    <property type="match status" value="1"/>
</dbReference>
<evidence type="ECO:0000256" key="1">
    <source>
        <dbReference type="ARBA" id="ARBA00022472"/>
    </source>
</evidence>
<dbReference type="InterPro" id="IPR003029">
    <property type="entry name" value="S1_domain"/>
</dbReference>
<dbReference type="InterPro" id="IPR009019">
    <property type="entry name" value="KH_sf_prok-type"/>
</dbReference>
<gene>
    <name evidence="7 11" type="primary">nusA</name>
    <name evidence="11" type="ORF">COT03_01430</name>
</gene>
<evidence type="ECO:0000313" key="11">
    <source>
        <dbReference type="EMBL" id="PIU35298.1"/>
    </source>
</evidence>
<evidence type="ECO:0000256" key="3">
    <source>
        <dbReference type="ARBA" id="ARBA00022814"/>
    </source>
</evidence>
<evidence type="ECO:0000259" key="10">
    <source>
        <dbReference type="SMART" id="SM00322"/>
    </source>
</evidence>
<keyword evidence="6 7" id="KW-0804">Transcription</keyword>
<dbReference type="Proteomes" id="UP000229502">
    <property type="component" value="Unassembled WGS sequence"/>
</dbReference>
<dbReference type="Gene3D" id="2.40.50.140">
    <property type="entry name" value="Nucleic acid-binding proteins"/>
    <property type="match status" value="1"/>
</dbReference>
<dbReference type="Pfam" id="PF08529">
    <property type="entry name" value="NusA_N"/>
    <property type="match status" value="2"/>
</dbReference>
<keyword evidence="4 7" id="KW-0694">RNA-binding</keyword>
<comment type="function">
    <text evidence="7">Participates in both transcription termination and antitermination.</text>
</comment>
<keyword evidence="5 7" id="KW-0805">Transcription regulation</keyword>
<name>A0A2M6YRK6_9BACT</name>
<dbReference type="GO" id="GO:0006353">
    <property type="term" value="P:DNA-templated transcription termination"/>
    <property type="evidence" value="ECO:0007669"/>
    <property type="project" value="UniProtKB-UniRule"/>
</dbReference>
<dbReference type="GO" id="GO:0031564">
    <property type="term" value="P:transcription antitermination"/>
    <property type="evidence" value="ECO:0007669"/>
    <property type="project" value="UniProtKB-UniRule"/>
</dbReference>
<keyword evidence="2 7" id="KW-0963">Cytoplasm</keyword>
<feature type="domain" description="K Homology" evidence="10">
    <location>
        <begin position="283"/>
        <end position="348"/>
    </location>
</feature>